<dbReference type="InterPro" id="IPR019425">
    <property type="entry name" value="7TM_GPCR_serpentine_rcpt_Srt"/>
</dbReference>
<gene>
    <name evidence="2" type="primary">Necator_chrIV.g15311</name>
    <name evidence="2" type="ORF">RB195_002016</name>
</gene>
<name>A0ABR1DI26_NECAM</name>
<keyword evidence="1" id="KW-0812">Transmembrane</keyword>
<reference evidence="2 3" key="1">
    <citation type="submission" date="2023-08" db="EMBL/GenBank/DDBJ databases">
        <title>A Necator americanus chromosomal reference genome.</title>
        <authorList>
            <person name="Ilik V."/>
            <person name="Petrzelkova K.J."/>
            <person name="Pardy F."/>
            <person name="Fuh T."/>
            <person name="Niatou-Singa F.S."/>
            <person name="Gouil Q."/>
            <person name="Baker L."/>
            <person name="Ritchie M.E."/>
            <person name="Jex A.R."/>
            <person name="Gazzola D."/>
            <person name="Li H."/>
            <person name="Toshio Fujiwara R."/>
            <person name="Zhan B."/>
            <person name="Aroian R.V."/>
            <person name="Pafco B."/>
            <person name="Schwarz E.M."/>
        </authorList>
    </citation>
    <scope>NUCLEOTIDE SEQUENCE [LARGE SCALE GENOMIC DNA]</scope>
    <source>
        <strain evidence="2 3">Aroian</strain>
        <tissue evidence="2">Whole animal</tissue>
    </source>
</reference>
<keyword evidence="1" id="KW-0472">Membrane</keyword>
<evidence type="ECO:0000256" key="1">
    <source>
        <dbReference type="SAM" id="Phobius"/>
    </source>
</evidence>
<comment type="caution">
    <text evidence="2">The sequence shown here is derived from an EMBL/GenBank/DDBJ whole genome shotgun (WGS) entry which is preliminary data.</text>
</comment>
<evidence type="ECO:0000313" key="2">
    <source>
        <dbReference type="EMBL" id="KAK6749753.1"/>
    </source>
</evidence>
<dbReference type="SUPFAM" id="SSF81321">
    <property type="entry name" value="Family A G protein-coupled receptor-like"/>
    <property type="match status" value="1"/>
</dbReference>
<dbReference type="EMBL" id="JAVFWL010000004">
    <property type="protein sequence ID" value="KAK6749753.1"/>
    <property type="molecule type" value="Genomic_DNA"/>
</dbReference>
<dbReference type="PANTHER" id="PTHR23021">
    <property type="entry name" value="SERPENTINE RECEPTOR, CLASS T"/>
    <property type="match status" value="1"/>
</dbReference>
<accession>A0ABR1DI26</accession>
<feature type="transmembrane region" description="Helical" evidence="1">
    <location>
        <begin position="39"/>
        <end position="62"/>
    </location>
</feature>
<proteinExistence type="predicted"/>
<dbReference type="Pfam" id="PF10321">
    <property type="entry name" value="7TM_GPCR_Srt"/>
    <property type="match status" value="1"/>
</dbReference>
<keyword evidence="1" id="KW-1133">Transmembrane helix</keyword>
<dbReference type="PANTHER" id="PTHR23021:SF11">
    <property type="entry name" value="SERPENTINE RECEPTOR, CLASS T"/>
    <property type="match status" value="1"/>
</dbReference>
<keyword evidence="3" id="KW-1185">Reference proteome</keyword>
<dbReference type="Proteomes" id="UP001303046">
    <property type="component" value="Unassembled WGS sequence"/>
</dbReference>
<sequence length="175" mass="19662">MKIAFYGLLVLNTKLPLISIVCANSKVSERLVYRNLDVLGVFVHFPTIFFICLTTSISALLYSYMNFFESSHCLIITANILWRMSHGVHGFVYVLINRLIRRGVWSMLTCAKVDQSQGNYDGNEAIVITLLKKDKCSLLYRCHQILLSCFADVNSVKCHSDAGLGSSSGLKEKKD</sequence>
<evidence type="ECO:0000313" key="3">
    <source>
        <dbReference type="Proteomes" id="UP001303046"/>
    </source>
</evidence>
<organism evidence="2 3">
    <name type="scientific">Necator americanus</name>
    <name type="common">Human hookworm</name>
    <dbReference type="NCBI Taxonomy" id="51031"/>
    <lineage>
        <taxon>Eukaryota</taxon>
        <taxon>Metazoa</taxon>
        <taxon>Ecdysozoa</taxon>
        <taxon>Nematoda</taxon>
        <taxon>Chromadorea</taxon>
        <taxon>Rhabditida</taxon>
        <taxon>Rhabditina</taxon>
        <taxon>Rhabditomorpha</taxon>
        <taxon>Strongyloidea</taxon>
        <taxon>Ancylostomatidae</taxon>
        <taxon>Bunostominae</taxon>
        <taxon>Necator</taxon>
    </lineage>
</organism>
<protein>
    <submittedName>
        <fullName evidence="2">Uncharacterized protein</fullName>
    </submittedName>
</protein>